<keyword evidence="6" id="KW-0598">Phosphotransferase system</keyword>
<dbReference type="InterPro" id="IPR011297">
    <property type="entry name" value="PTS_IIABC_b_glu"/>
</dbReference>
<feature type="domain" description="PTS EIIC type-1" evidence="15">
    <location>
        <begin position="109"/>
        <end position="463"/>
    </location>
</feature>
<dbReference type="CDD" id="cd00212">
    <property type="entry name" value="PTS_IIB_glc"/>
    <property type="match status" value="1"/>
</dbReference>
<keyword evidence="4" id="KW-0762">Sugar transport</keyword>
<gene>
    <name evidence="16" type="ORF">SAMN05421781_1691</name>
</gene>
<feature type="transmembrane region" description="Helical" evidence="12">
    <location>
        <begin position="179"/>
        <end position="197"/>
    </location>
</feature>
<keyword evidence="5" id="KW-0808">Transferase</keyword>
<dbReference type="Pfam" id="PF02378">
    <property type="entry name" value="PTS_EIIC"/>
    <property type="match status" value="1"/>
</dbReference>
<feature type="transmembrane region" description="Helical" evidence="12">
    <location>
        <begin position="425"/>
        <end position="447"/>
    </location>
</feature>
<feature type="domain" description="PTS EIIB type-1" evidence="14">
    <location>
        <begin position="6"/>
        <end position="88"/>
    </location>
</feature>
<dbReference type="FunFam" id="2.70.70.10:FF:000001">
    <property type="entry name" value="PTS system glucose-specific IIA component"/>
    <property type="match status" value="1"/>
</dbReference>
<evidence type="ECO:0000256" key="5">
    <source>
        <dbReference type="ARBA" id="ARBA00022679"/>
    </source>
</evidence>
<dbReference type="InterPro" id="IPR011055">
    <property type="entry name" value="Dup_hybrid_motif"/>
</dbReference>
<feature type="transmembrane region" description="Helical" evidence="12">
    <location>
        <begin position="290"/>
        <end position="315"/>
    </location>
</feature>
<dbReference type="InterPro" id="IPR001996">
    <property type="entry name" value="PTS_IIB_1"/>
</dbReference>
<comment type="subcellular location">
    <subcellularLocation>
        <location evidence="1">Cell membrane</location>
        <topology evidence="1">Multi-pass membrane protein</topology>
    </subcellularLocation>
</comment>
<dbReference type="Gene3D" id="2.70.70.10">
    <property type="entry name" value="Glucose Permease (Domain IIA)"/>
    <property type="match status" value="1"/>
</dbReference>
<name>A0A1H2UER5_9BACI</name>
<protein>
    <submittedName>
        <fullName evidence="16">PTS system beta-glucoside-specific IIA component, Glc family /PTS system beta-glucoside-specific IIB component, Glc family /PTS system beta-glucoside-specific IIC component, Glc family</fullName>
    </submittedName>
</protein>
<dbReference type="RefSeq" id="WP_091613707.1">
    <property type="nucleotide sequence ID" value="NZ_FNNC01000003.1"/>
</dbReference>
<dbReference type="GO" id="GO:0016301">
    <property type="term" value="F:kinase activity"/>
    <property type="evidence" value="ECO:0007669"/>
    <property type="project" value="UniProtKB-KW"/>
</dbReference>
<dbReference type="PROSITE" id="PS01035">
    <property type="entry name" value="PTS_EIIB_TYPE_1_CYS"/>
    <property type="match status" value="1"/>
</dbReference>
<keyword evidence="7 12" id="KW-0812">Transmembrane</keyword>
<evidence type="ECO:0000313" key="16">
    <source>
        <dbReference type="EMBL" id="SDW54683.1"/>
    </source>
</evidence>
<dbReference type="GO" id="GO:0005886">
    <property type="term" value="C:plasma membrane"/>
    <property type="evidence" value="ECO:0007669"/>
    <property type="project" value="UniProtKB-SubCell"/>
</dbReference>
<dbReference type="OrthoDB" id="9769191at2"/>
<keyword evidence="8" id="KW-0418">Kinase</keyword>
<dbReference type="NCBIfam" id="TIGR00826">
    <property type="entry name" value="EIIB_glc"/>
    <property type="match status" value="1"/>
</dbReference>
<evidence type="ECO:0000256" key="3">
    <source>
        <dbReference type="ARBA" id="ARBA00022475"/>
    </source>
</evidence>
<feature type="transmembrane region" description="Helical" evidence="12">
    <location>
        <begin position="386"/>
        <end position="413"/>
    </location>
</feature>
<accession>A0A1H2UER5</accession>
<dbReference type="InterPro" id="IPR018113">
    <property type="entry name" value="PTrfase_EIIB_Cys"/>
</dbReference>
<dbReference type="InterPro" id="IPR001127">
    <property type="entry name" value="PTS_EIIA_1_perm"/>
</dbReference>
<evidence type="ECO:0000259" key="14">
    <source>
        <dbReference type="PROSITE" id="PS51098"/>
    </source>
</evidence>
<dbReference type="InterPro" id="IPR003352">
    <property type="entry name" value="PTS_EIIC"/>
</dbReference>
<dbReference type="PROSITE" id="PS51093">
    <property type="entry name" value="PTS_EIIA_TYPE_1"/>
    <property type="match status" value="1"/>
</dbReference>
<dbReference type="InterPro" id="IPR013013">
    <property type="entry name" value="PTS_EIIC_1"/>
</dbReference>
<evidence type="ECO:0000256" key="8">
    <source>
        <dbReference type="ARBA" id="ARBA00022777"/>
    </source>
</evidence>
<dbReference type="EMBL" id="FNNC01000003">
    <property type="protein sequence ID" value="SDW54683.1"/>
    <property type="molecule type" value="Genomic_DNA"/>
</dbReference>
<keyword evidence="3" id="KW-1003">Cell membrane</keyword>
<feature type="transmembrane region" description="Helical" evidence="12">
    <location>
        <begin position="107"/>
        <end position="128"/>
    </location>
</feature>
<keyword evidence="2" id="KW-0813">Transport</keyword>
<dbReference type="PROSITE" id="PS51103">
    <property type="entry name" value="PTS_EIIC_TYPE_1"/>
    <property type="match status" value="1"/>
</dbReference>
<reference evidence="16 17" key="1">
    <citation type="submission" date="2016-10" db="EMBL/GenBank/DDBJ databases">
        <authorList>
            <person name="de Groot N.N."/>
        </authorList>
    </citation>
    <scope>NUCLEOTIDE SEQUENCE [LARGE SCALE GENOMIC DNA]</scope>
    <source>
        <strain evidence="16 17">DSM 23126</strain>
    </source>
</reference>
<dbReference type="Pfam" id="PF00358">
    <property type="entry name" value="PTS_EIIA_1"/>
    <property type="match status" value="1"/>
</dbReference>
<feature type="transmembrane region" description="Helical" evidence="12">
    <location>
        <begin position="148"/>
        <end position="167"/>
    </location>
</feature>
<keyword evidence="10 12" id="KW-0472">Membrane</keyword>
<evidence type="ECO:0000256" key="10">
    <source>
        <dbReference type="ARBA" id="ARBA00023136"/>
    </source>
</evidence>
<dbReference type="Gene3D" id="3.30.1360.60">
    <property type="entry name" value="Glucose permease domain IIB"/>
    <property type="match status" value="1"/>
</dbReference>
<dbReference type="PANTHER" id="PTHR30175:SF1">
    <property type="entry name" value="PTS SYSTEM ARBUTIN-, CELLOBIOSE-, AND SALICIN-SPECIFIC EIIBC COMPONENT-RELATED"/>
    <property type="match status" value="1"/>
</dbReference>
<feature type="transmembrane region" description="Helical" evidence="12">
    <location>
        <begin position="327"/>
        <end position="346"/>
    </location>
</feature>
<evidence type="ECO:0000256" key="1">
    <source>
        <dbReference type="ARBA" id="ARBA00004651"/>
    </source>
</evidence>
<dbReference type="PANTHER" id="PTHR30175">
    <property type="entry name" value="PHOSPHOTRANSFERASE SYSTEM TRANSPORT PROTEIN"/>
    <property type="match status" value="1"/>
</dbReference>
<dbReference type="NCBIfam" id="TIGR01995">
    <property type="entry name" value="PTS-II-ABC-beta"/>
    <property type="match status" value="1"/>
</dbReference>
<feature type="domain" description="PTS EIIA type-1" evidence="13">
    <location>
        <begin position="503"/>
        <end position="607"/>
    </location>
</feature>
<feature type="transmembrane region" description="Helical" evidence="12">
    <location>
        <begin position="252"/>
        <end position="278"/>
    </location>
</feature>
<evidence type="ECO:0000259" key="15">
    <source>
        <dbReference type="PROSITE" id="PS51103"/>
    </source>
</evidence>
<evidence type="ECO:0000256" key="7">
    <source>
        <dbReference type="ARBA" id="ARBA00022692"/>
    </source>
</evidence>
<evidence type="ECO:0000256" key="9">
    <source>
        <dbReference type="ARBA" id="ARBA00022989"/>
    </source>
</evidence>
<evidence type="ECO:0000256" key="2">
    <source>
        <dbReference type="ARBA" id="ARBA00022448"/>
    </source>
</evidence>
<dbReference type="Proteomes" id="UP000199488">
    <property type="component" value="Unassembled WGS sequence"/>
</dbReference>
<dbReference type="FunFam" id="3.30.1360.60:FF:000001">
    <property type="entry name" value="PTS system glucose-specific IIBC component PtsG"/>
    <property type="match status" value="1"/>
</dbReference>
<dbReference type="Pfam" id="PF00367">
    <property type="entry name" value="PTS_EIIB"/>
    <property type="match status" value="1"/>
</dbReference>
<dbReference type="STRING" id="1122204.SAMN05421781_1691"/>
<dbReference type="GO" id="GO:0009401">
    <property type="term" value="P:phosphoenolpyruvate-dependent sugar phosphotransferase system"/>
    <property type="evidence" value="ECO:0007669"/>
    <property type="project" value="UniProtKB-KW"/>
</dbReference>
<evidence type="ECO:0000256" key="12">
    <source>
        <dbReference type="SAM" id="Phobius"/>
    </source>
</evidence>
<dbReference type="NCBIfam" id="TIGR00830">
    <property type="entry name" value="PTBA"/>
    <property type="match status" value="1"/>
</dbReference>
<dbReference type="GO" id="GO:0090589">
    <property type="term" value="F:protein-phosphocysteine-trehalose phosphotransferase system transporter activity"/>
    <property type="evidence" value="ECO:0007669"/>
    <property type="project" value="TreeGrafter"/>
</dbReference>
<feature type="transmembrane region" description="Helical" evidence="12">
    <location>
        <begin position="209"/>
        <end position="231"/>
    </location>
</feature>
<feature type="active site" description="Phosphocysteine intermediate; for EIIB activity" evidence="11">
    <location>
        <position position="28"/>
    </location>
</feature>
<dbReference type="InterPro" id="IPR050558">
    <property type="entry name" value="PTS_Sugar-Specific_Components"/>
</dbReference>
<evidence type="ECO:0000256" key="4">
    <source>
        <dbReference type="ARBA" id="ARBA00022597"/>
    </source>
</evidence>
<dbReference type="InterPro" id="IPR036878">
    <property type="entry name" value="Glu_permease_IIB"/>
</dbReference>
<sequence>MKKDYQELGRSVVAGVGGEENVQSLVHCATRLRFRLKDRSQADKEQVEALEGVIQVVESGGQFQVVIGNEVSDVYKAIAKDTKLGDDDANEGASEDKGNEGSLFNRAIDIISAIFTPILGALAGAGILKGLVAVLLATGVLTETSGTYQVLNAASDSLFYFLPVLLAITSARKFGADPYVAVLLAGALLYPDLIAFGEEQGGSFGFLGIPVLMGNYASSVIPIILAVYVMSKLQALLNGWLHSSIRMFFTPLLILVIMVPLTLIVFGPVGTVISGWLADGYTSIYDASPMIAGAFMGVFWQVFVIFGLHWGFVPIGINNLSVYGEDTFSALLAPAVFAQAGAALGVYLKSRQRKVKAIAGPAAISGLFGITEPAIYGVTLRYKRPFILGAAAGGVGGAIAGIANASALAVALPSLAALPVYFGEGFGLFVVSIIVAFFLAAILTYLFGYKDELEEKAPDQPEETNKDTQAAREVAATSTVSKENQAIASPLKGAVVPLEEVNDAAFSSGAMGKGIAVIPVEGKLYAPADGEMTTVFPSKHAFGLKMNSGAELLMHIGLDTVQLDGKHFQAHVQQGDTVTRGQLLAEFDIKAIREAGYDLSTPIIVTNTNDYLDVIGDNDGNVEPGDTMLSIIQ</sequence>
<evidence type="ECO:0000259" key="13">
    <source>
        <dbReference type="PROSITE" id="PS51093"/>
    </source>
</evidence>
<dbReference type="GO" id="GO:0015771">
    <property type="term" value="P:trehalose transport"/>
    <property type="evidence" value="ECO:0007669"/>
    <property type="project" value="TreeGrafter"/>
</dbReference>
<evidence type="ECO:0000256" key="11">
    <source>
        <dbReference type="PROSITE-ProRule" id="PRU00421"/>
    </source>
</evidence>
<evidence type="ECO:0000313" key="17">
    <source>
        <dbReference type="Proteomes" id="UP000199488"/>
    </source>
</evidence>
<proteinExistence type="predicted"/>
<organism evidence="16 17">
    <name type="scientific">Marinococcus luteus</name>
    <dbReference type="NCBI Taxonomy" id="1122204"/>
    <lineage>
        <taxon>Bacteria</taxon>
        <taxon>Bacillati</taxon>
        <taxon>Bacillota</taxon>
        <taxon>Bacilli</taxon>
        <taxon>Bacillales</taxon>
        <taxon>Bacillaceae</taxon>
        <taxon>Marinococcus</taxon>
    </lineage>
</organism>
<dbReference type="AlphaFoldDB" id="A0A1H2UER5"/>
<dbReference type="SUPFAM" id="SSF51261">
    <property type="entry name" value="Duplicated hybrid motif"/>
    <property type="match status" value="1"/>
</dbReference>
<dbReference type="PROSITE" id="PS00371">
    <property type="entry name" value="PTS_EIIA_TYPE_1_HIS"/>
    <property type="match status" value="1"/>
</dbReference>
<dbReference type="SUPFAM" id="SSF55604">
    <property type="entry name" value="Glucose permease domain IIB"/>
    <property type="match status" value="1"/>
</dbReference>
<dbReference type="PROSITE" id="PS51098">
    <property type="entry name" value="PTS_EIIB_TYPE_1"/>
    <property type="match status" value="1"/>
</dbReference>
<dbReference type="GO" id="GO:0008982">
    <property type="term" value="F:protein-N(PI)-phosphohistidine-sugar phosphotransferase activity"/>
    <property type="evidence" value="ECO:0007669"/>
    <property type="project" value="InterPro"/>
</dbReference>
<evidence type="ECO:0000256" key="6">
    <source>
        <dbReference type="ARBA" id="ARBA00022683"/>
    </source>
</evidence>
<feature type="transmembrane region" description="Helical" evidence="12">
    <location>
        <begin position="358"/>
        <end position="379"/>
    </location>
</feature>
<keyword evidence="17" id="KW-1185">Reference proteome</keyword>
<keyword evidence="9 12" id="KW-1133">Transmembrane helix</keyword>